<dbReference type="GO" id="GO:0044389">
    <property type="term" value="F:ubiquitin-like protein ligase binding"/>
    <property type="evidence" value="ECO:0007669"/>
    <property type="project" value="TreeGrafter"/>
</dbReference>
<accession>A0A830HLI6</accession>
<evidence type="ECO:0000256" key="1">
    <source>
        <dbReference type="ARBA" id="ARBA00004389"/>
    </source>
</evidence>
<protein>
    <recommendedName>
        <fullName evidence="3">DDRGK domain-containing protein 1</fullName>
    </recommendedName>
</protein>
<evidence type="ECO:0000256" key="10">
    <source>
        <dbReference type="SAM" id="MobiDB-lite"/>
    </source>
</evidence>
<keyword evidence="13" id="KW-1185">Reference proteome</keyword>
<dbReference type="AlphaFoldDB" id="A0A830HLI6"/>
<comment type="caution">
    <text evidence="12">The sequence shown here is derived from an EMBL/GenBank/DDBJ whole genome shotgun (WGS) entry which is preliminary data.</text>
</comment>
<comment type="similarity">
    <text evidence="2">Belongs to the DDRGK1 family.</text>
</comment>
<keyword evidence="6" id="KW-0256">Endoplasmic reticulum</keyword>
<reference evidence="12" key="1">
    <citation type="submission" date="2020-10" db="EMBL/GenBank/DDBJ databases">
        <title>Unveiling of a novel bifunctional photoreceptor, Dualchrome1, isolated from a cosmopolitan green alga.</title>
        <authorList>
            <person name="Suzuki S."/>
            <person name="Kawachi M."/>
        </authorList>
    </citation>
    <scope>NUCLEOTIDE SEQUENCE</scope>
    <source>
        <strain evidence="12">NIES 2893</strain>
    </source>
</reference>
<keyword evidence="4 11" id="KW-0812">Transmembrane</keyword>
<dbReference type="PANTHER" id="PTHR48176:SF1">
    <property type="entry name" value="DDRGK DOMAIN-CONTAINING PROTEIN 1"/>
    <property type="match status" value="1"/>
</dbReference>
<name>A0A830HLI6_9CHLO</name>
<evidence type="ECO:0000256" key="2">
    <source>
        <dbReference type="ARBA" id="ARBA00009829"/>
    </source>
</evidence>
<evidence type="ECO:0000256" key="8">
    <source>
        <dbReference type="ARBA" id="ARBA00023136"/>
    </source>
</evidence>
<evidence type="ECO:0000256" key="9">
    <source>
        <dbReference type="ARBA" id="ARBA00023438"/>
    </source>
</evidence>
<evidence type="ECO:0000256" key="6">
    <source>
        <dbReference type="ARBA" id="ARBA00022824"/>
    </source>
</evidence>
<evidence type="ECO:0000256" key="5">
    <source>
        <dbReference type="ARBA" id="ARBA00022786"/>
    </source>
</evidence>
<dbReference type="SMART" id="SM01128">
    <property type="entry name" value="DDRGK"/>
    <property type="match status" value="1"/>
</dbReference>
<keyword evidence="5" id="KW-0833">Ubl conjugation pathway</keyword>
<dbReference type="InterPro" id="IPR050899">
    <property type="entry name" value="DDRGK_domain-containing"/>
</dbReference>
<feature type="compositionally biased region" description="Acidic residues" evidence="10">
    <location>
        <begin position="123"/>
        <end position="140"/>
    </location>
</feature>
<dbReference type="InterPro" id="IPR036388">
    <property type="entry name" value="WH-like_DNA-bd_sf"/>
</dbReference>
<comment type="subcellular location">
    <subcellularLocation>
        <location evidence="1">Endoplasmic reticulum membrane</location>
        <topology evidence="1">Single-pass membrane protein</topology>
    </subcellularLocation>
</comment>
<dbReference type="OrthoDB" id="2285710at2759"/>
<dbReference type="EMBL" id="BNJQ01000011">
    <property type="protein sequence ID" value="GHP05887.1"/>
    <property type="molecule type" value="Genomic_DNA"/>
</dbReference>
<dbReference type="PANTHER" id="PTHR48176">
    <property type="entry name" value="DDRGK DOMAIN-CONTAINING PROTEIN 1"/>
    <property type="match status" value="1"/>
</dbReference>
<evidence type="ECO:0000256" key="7">
    <source>
        <dbReference type="ARBA" id="ARBA00022989"/>
    </source>
</evidence>
<organism evidence="12 13">
    <name type="scientific">Pycnococcus provasolii</name>
    <dbReference type="NCBI Taxonomy" id="41880"/>
    <lineage>
        <taxon>Eukaryota</taxon>
        <taxon>Viridiplantae</taxon>
        <taxon>Chlorophyta</taxon>
        <taxon>Pseudoscourfieldiophyceae</taxon>
        <taxon>Pseudoscourfieldiales</taxon>
        <taxon>Pycnococcaceae</taxon>
        <taxon>Pycnococcus</taxon>
    </lineage>
</organism>
<evidence type="ECO:0000313" key="13">
    <source>
        <dbReference type="Proteomes" id="UP000660262"/>
    </source>
</evidence>
<feature type="transmembrane region" description="Helical" evidence="11">
    <location>
        <begin position="53"/>
        <end position="77"/>
    </location>
</feature>
<keyword evidence="8 11" id="KW-0472">Membrane</keyword>
<feature type="region of interest" description="Disordered" evidence="10">
    <location>
        <begin position="90"/>
        <end position="232"/>
    </location>
</feature>
<evidence type="ECO:0000313" key="12">
    <source>
        <dbReference type="EMBL" id="GHP05887.1"/>
    </source>
</evidence>
<evidence type="ECO:0000256" key="4">
    <source>
        <dbReference type="ARBA" id="ARBA00022692"/>
    </source>
</evidence>
<dbReference type="InterPro" id="IPR019153">
    <property type="entry name" value="DDRGK_dom-contain"/>
</dbReference>
<dbReference type="GO" id="GO:0005789">
    <property type="term" value="C:endoplasmic reticulum membrane"/>
    <property type="evidence" value="ECO:0007669"/>
    <property type="project" value="UniProtKB-SubCell"/>
</dbReference>
<feature type="compositionally biased region" description="Basic and acidic residues" evidence="10">
    <location>
        <begin position="141"/>
        <end position="212"/>
    </location>
</feature>
<dbReference type="Gene3D" id="1.10.10.10">
    <property type="entry name" value="Winged helix-like DNA-binding domain superfamily/Winged helix DNA-binding domain"/>
    <property type="match status" value="1"/>
</dbReference>
<dbReference type="InterPro" id="IPR036390">
    <property type="entry name" value="WH_DNA-bd_sf"/>
</dbReference>
<comment type="function">
    <text evidence="9">Substrate adapter for ufmylation, the covalent attachment of the ubiquitin-like modifier UFM1 to substrate proteins.</text>
</comment>
<dbReference type="Proteomes" id="UP000660262">
    <property type="component" value="Unassembled WGS sequence"/>
</dbReference>
<dbReference type="SUPFAM" id="SSF46785">
    <property type="entry name" value="Winged helix' DNA-binding domain"/>
    <property type="match status" value="1"/>
</dbReference>
<dbReference type="Pfam" id="PF09756">
    <property type="entry name" value="DDRGK"/>
    <property type="match status" value="1"/>
</dbReference>
<evidence type="ECO:0000256" key="3">
    <source>
        <dbReference type="ARBA" id="ARBA00018218"/>
    </source>
</evidence>
<feature type="compositionally biased region" description="Basic residues" evidence="10">
    <location>
        <begin position="103"/>
        <end position="118"/>
    </location>
</feature>
<dbReference type="FunFam" id="1.10.10.10:FF:000143">
    <property type="entry name" value="DDRGK domain-containing protein 1"/>
    <property type="match status" value="1"/>
</dbReference>
<gene>
    <name evidence="12" type="ORF">PPROV_000463400</name>
</gene>
<sequence length="355" mass="39010">MMIITLLVAHPIPFMVPLMGMGMVTIVVAEDAGGESSFGGESSREVPNSDNAASTLGLLAAATLLLVLGALGAYAILVMRRGDEAARLEREAEAEGSVGVAGGKRRGLRTGAARRRRAAAGGEGDDAGEDGGGDDDDDDALLDRKAQKKADRAEERRYADAARDAKSEKQDKYMERKRAKEAEREERERAEEEARQKEEEERQRKEDEEAKKWMSMMSTEESGESKREDEDDGEALLTEFVAYIQRRKMVELEELASEFGLRTSDAIARVQALEEMGRLTGIMDDRGKFIYVSEEEFKAVAKHIVDKGRISISQLAAASNSLIDLTPRDVESSSRAKASETNIASELLQLEEEDD</sequence>
<evidence type="ECO:0000256" key="11">
    <source>
        <dbReference type="SAM" id="Phobius"/>
    </source>
</evidence>
<proteinExistence type="inferred from homology"/>
<keyword evidence="7 11" id="KW-1133">Transmembrane helix</keyword>